<evidence type="ECO:0000313" key="9">
    <source>
        <dbReference type="Proteomes" id="UP000289152"/>
    </source>
</evidence>
<keyword evidence="5 6" id="KW-0472">Membrane</keyword>
<feature type="transmembrane region" description="Helical" evidence="6">
    <location>
        <begin position="238"/>
        <end position="258"/>
    </location>
</feature>
<sequence length="479" mass="51275">MEAGWGGYHCFLMSGDAKWKKANVKSASNGASNINIPAAAADLHTSTLAAQWIASSYSLAYGCGLLVSGRLADVYGRKRLYLMGLGLFAIFSVISGVVRDRVAICVFRALSGLGASIALPAAFGIVGTTLSTEPWRTRAYAAVALGYPIGAGPGQIIGAAIAERGGRAWQYQFLAFAGGAVIPMALGCFIIPLEPPRSQAGERGKIDWIGATILVTSLGGLMFSITQGGLIPRGWKEPLVFALSLLLLGVFGLWQHYLQVKNKAPLIDLGIFTRHERKVSYLLLSTVSAYTAVGGWPYMTAIWYQDVKGESPMLNALHVLTAPVVGALACILVPILAPRVRAPWLLMFGAFSTSAACWLYAVEPRELTYWAMEWPANIFNPFGADFTVGIGSVLMSNLVSKEEQSLAGALFQTALQLSITLGVCLSSLVQTEVLNHTGDFRIAVKDGFWLLAGCAWASCFFTFVFMRQVHLAKDVGGTS</sequence>
<dbReference type="InterPro" id="IPR005829">
    <property type="entry name" value="Sugar_transporter_CS"/>
</dbReference>
<feature type="transmembrane region" description="Helical" evidence="6">
    <location>
        <begin position="49"/>
        <end position="68"/>
    </location>
</feature>
<dbReference type="EMBL" id="SDIL01000026">
    <property type="protein sequence ID" value="RXK39806.1"/>
    <property type="molecule type" value="Genomic_DNA"/>
</dbReference>
<accession>A0A4Q1BPH4</accession>
<dbReference type="PANTHER" id="PTHR42718">
    <property type="entry name" value="MAJOR FACILITATOR SUPERFAMILY MULTIDRUG TRANSPORTER MFSC"/>
    <property type="match status" value="1"/>
</dbReference>
<feature type="transmembrane region" description="Helical" evidence="6">
    <location>
        <begin position="279"/>
        <end position="304"/>
    </location>
</feature>
<dbReference type="AlphaFoldDB" id="A0A4Q1BPH4"/>
<evidence type="ECO:0000313" key="8">
    <source>
        <dbReference type="EMBL" id="RXK39806.1"/>
    </source>
</evidence>
<dbReference type="STRING" id="5217.A0A4Q1BPH4"/>
<dbReference type="Proteomes" id="UP000289152">
    <property type="component" value="Unassembled WGS sequence"/>
</dbReference>
<dbReference type="FunCoup" id="A0A4Q1BPH4">
    <property type="interactions" value="16"/>
</dbReference>
<feature type="transmembrane region" description="Helical" evidence="6">
    <location>
        <begin position="80"/>
        <end position="98"/>
    </location>
</feature>
<evidence type="ECO:0000256" key="3">
    <source>
        <dbReference type="ARBA" id="ARBA00022692"/>
    </source>
</evidence>
<feature type="transmembrane region" description="Helical" evidence="6">
    <location>
        <begin position="344"/>
        <end position="362"/>
    </location>
</feature>
<dbReference type="OrthoDB" id="2130629at2759"/>
<evidence type="ECO:0000256" key="1">
    <source>
        <dbReference type="ARBA" id="ARBA00004141"/>
    </source>
</evidence>
<dbReference type="InParanoid" id="A0A4Q1BPH4"/>
<dbReference type="SUPFAM" id="SSF103473">
    <property type="entry name" value="MFS general substrate transporter"/>
    <property type="match status" value="1"/>
</dbReference>
<dbReference type="PROSITE" id="PS50850">
    <property type="entry name" value="MFS"/>
    <property type="match status" value="1"/>
</dbReference>
<protein>
    <recommendedName>
        <fullName evidence="7">Major facilitator superfamily (MFS) profile domain-containing protein</fullName>
    </recommendedName>
</protein>
<feature type="transmembrane region" description="Helical" evidence="6">
    <location>
        <begin position="110"/>
        <end position="132"/>
    </location>
</feature>
<feature type="transmembrane region" description="Helical" evidence="6">
    <location>
        <begin position="139"/>
        <end position="161"/>
    </location>
</feature>
<dbReference type="InterPro" id="IPR020846">
    <property type="entry name" value="MFS_dom"/>
</dbReference>
<feature type="transmembrane region" description="Helical" evidence="6">
    <location>
        <begin position="382"/>
        <end position="399"/>
    </location>
</feature>
<evidence type="ECO:0000256" key="2">
    <source>
        <dbReference type="ARBA" id="ARBA00022448"/>
    </source>
</evidence>
<dbReference type="PANTHER" id="PTHR42718:SF9">
    <property type="entry name" value="MAJOR FACILITATOR SUPERFAMILY MULTIDRUG TRANSPORTER MFSC"/>
    <property type="match status" value="1"/>
</dbReference>
<keyword evidence="9" id="KW-1185">Reference proteome</keyword>
<feature type="transmembrane region" description="Helical" evidence="6">
    <location>
        <begin position="173"/>
        <end position="194"/>
    </location>
</feature>
<dbReference type="PROSITE" id="PS00216">
    <property type="entry name" value="SUGAR_TRANSPORT_1"/>
    <property type="match status" value="1"/>
</dbReference>
<dbReference type="InterPro" id="IPR011701">
    <property type="entry name" value="MFS"/>
</dbReference>
<evidence type="ECO:0000256" key="6">
    <source>
        <dbReference type="SAM" id="Phobius"/>
    </source>
</evidence>
<reference evidence="8 9" key="1">
    <citation type="submission" date="2016-06" db="EMBL/GenBank/DDBJ databases">
        <title>Evolution of pathogenesis and genome organization in the Tremellales.</title>
        <authorList>
            <person name="Cuomo C."/>
            <person name="Litvintseva A."/>
            <person name="Heitman J."/>
            <person name="Chen Y."/>
            <person name="Sun S."/>
            <person name="Springer D."/>
            <person name="Dromer F."/>
            <person name="Young S."/>
            <person name="Zeng Q."/>
            <person name="Chapman S."/>
            <person name="Gujja S."/>
            <person name="Saif S."/>
            <person name="Birren B."/>
        </authorList>
    </citation>
    <scope>NUCLEOTIDE SEQUENCE [LARGE SCALE GENOMIC DNA]</scope>
    <source>
        <strain evidence="8 9">ATCC 28783</strain>
    </source>
</reference>
<keyword evidence="4 6" id="KW-1133">Transmembrane helix</keyword>
<feature type="transmembrane region" description="Helical" evidence="6">
    <location>
        <begin position="406"/>
        <end position="428"/>
    </location>
</feature>
<evidence type="ECO:0000256" key="5">
    <source>
        <dbReference type="ARBA" id="ARBA00023136"/>
    </source>
</evidence>
<evidence type="ECO:0000256" key="4">
    <source>
        <dbReference type="ARBA" id="ARBA00022989"/>
    </source>
</evidence>
<gene>
    <name evidence="8" type="ORF">M231_02861</name>
</gene>
<organism evidence="8 9">
    <name type="scientific">Tremella mesenterica</name>
    <name type="common">Jelly fungus</name>
    <dbReference type="NCBI Taxonomy" id="5217"/>
    <lineage>
        <taxon>Eukaryota</taxon>
        <taxon>Fungi</taxon>
        <taxon>Dikarya</taxon>
        <taxon>Basidiomycota</taxon>
        <taxon>Agaricomycotina</taxon>
        <taxon>Tremellomycetes</taxon>
        <taxon>Tremellales</taxon>
        <taxon>Tremellaceae</taxon>
        <taxon>Tremella</taxon>
    </lineage>
</organism>
<proteinExistence type="predicted"/>
<comment type="caution">
    <text evidence="8">The sequence shown here is derived from an EMBL/GenBank/DDBJ whole genome shotgun (WGS) entry which is preliminary data.</text>
</comment>
<keyword evidence="2" id="KW-0813">Transport</keyword>
<evidence type="ECO:0000259" key="7">
    <source>
        <dbReference type="PROSITE" id="PS50850"/>
    </source>
</evidence>
<feature type="transmembrane region" description="Helical" evidence="6">
    <location>
        <begin position="316"/>
        <end position="337"/>
    </location>
</feature>
<dbReference type="Pfam" id="PF07690">
    <property type="entry name" value="MFS_1"/>
    <property type="match status" value="1"/>
</dbReference>
<name>A0A4Q1BPH4_TREME</name>
<dbReference type="GO" id="GO:0016020">
    <property type="term" value="C:membrane"/>
    <property type="evidence" value="ECO:0007669"/>
    <property type="project" value="UniProtKB-SubCell"/>
</dbReference>
<feature type="transmembrane region" description="Helical" evidence="6">
    <location>
        <begin position="448"/>
        <end position="466"/>
    </location>
</feature>
<dbReference type="InterPro" id="IPR036259">
    <property type="entry name" value="MFS_trans_sf"/>
</dbReference>
<feature type="domain" description="Major facilitator superfamily (MFS) profile" evidence="7">
    <location>
        <begin position="1"/>
        <end position="470"/>
    </location>
</feature>
<dbReference type="GO" id="GO:0022857">
    <property type="term" value="F:transmembrane transporter activity"/>
    <property type="evidence" value="ECO:0007669"/>
    <property type="project" value="InterPro"/>
</dbReference>
<feature type="transmembrane region" description="Helical" evidence="6">
    <location>
        <begin position="206"/>
        <end position="226"/>
    </location>
</feature>
<keyword evidence="3 6" id="KW-0812">Transmembrane</keyword>
<dbReference type="Gene3D" id="1.20.1250.20">
    <property type="entry name" value="MFS general substrate transporter like domains"/>
    <property type="match status" value="2"/>
</dbReference>
<dbReference type="VEuPathDB" id="FungiDB:TREMEDRAFT_61507"/>
<comment type="subcellular location">
    <subcellularLocation>
        <location evidence="1">Membrane</location>
        <topology evidence="1">Multi-pass membrane protein</topology>
    </subcellularLocation>
</comment>